<evidence type="ECO:0000256" key="5">
    <source>
        <dbReference type="ARBA" id="ARBA00023077"/>
    </source>
</evidence>
<dbReference type="AlphaFoldDB" id="A0A1Y4VUJ2"/>
<dbReference type="FunFam" id="2.170.130.10:FF:000024">
    <property type="entry name" value="Outer membrane protein"/>
    <property type="match status" value="1"/>
</dbReference>
<protein>
    <submittedName>
        <fullName evidence="12">SusC/RagA family protein</fullName>
    </submittedName>
</protein>
<dbReference type="Gene3D" id="2.170.130.10">
    <property type="entry name" value="TonB-dependent receptor, plug domain"/>
    <property type="match status" value="1"/>
</dbReference>
<evidence type="ECO:0000313" key="12">
    <source>
        <dbReference type="EMBL" id="OUQ73651.1"/>
    </source>
</evidence>
<dbReference type="InterPro" id="IPR039426">
    <property type="entry name" value="TonB-dep_rcpt-like"/>
</dbReference>
<name>A0A1Y4VUJ2_9BACE</name>
<evidence type="ECO:0000256" key="8">
    <source>
        <dbReference type="PROSITE-ProRule" id="PRU01360"/>
    </source>
</evidence>
<accession>A0A1Y4VUJ2</accession>
<comment type="caution">
    <text evidence="12">The sequence shown here is derived from an EMBL/GenBank/DDBJ whole genome shotgun (WGS) entry which is preliminary data.</text>
</comment>
<dbReference type="Gene3D" id="2.60.40.1120">
    <property type="entry name" value="Carboxypeptidase-like, regulatory domain"/>
    <property type="match status" value="1"/>
</dbReference>
<dbReference type="Proteomes" id="UP000196036">
    <property type="component" value="Unassembled WGS sequence"/>
</dbReference>
<keyword evidence="5 9" id="KW-0798">TonB box</keyword>
<dbReference type="Gene3D" id="2.40.170.20">
    <property type="entry name" value="TonB-dependent receptor, beta-barrel domain"/>
    <property type="match status" value="1"/>
</dbReference>
<evidence type="ECO:0000313" key="13">
    <source>
        <dbReference type="Proteomes" id="UP000196036"/>
    </source>
</evidence>
<dbReference type="InterPro" id="IPR037066">
    <property type="entry name" value="Plug_dom_sf"/>
</dbReference>
<evidence type="ECO:0000256" key="4">
    <source>
        <dbReference type="ARBA" id="ARBA00022692"/>
    </source>
</evidence>
<reference evidence="13" key="1">
    <citation type="submission" date="2017-04" db="EMBL/GenBank/DDBJ databases">
        <title>Function of individual gut microbiota members based on whole genome sequencing of pure cultures obtained from chicken caecum.</title>
        <authorList>
            <person name="Medvecky M."/>
            <person name="Cejkova D."/>
            <person name="Polansky O."/>
            <person name="Karasova D."/>
            <person name="Kubasova T."/>
            <person name="Cizek A."/>
            <person name="Rychlik I."/>
        </authorList>
    </citation>
    <scope>NUCLEOTIDE SEQUENCE [LARGE SCALE GENOMIC DNA]</scope>
    <source>
        <strain evidence="13">An109</strain>
    </source>
</reference>
<evidence type="ECO:0000256" key="1">
    <source>
        <dbReference type="ARBA" id="ARBA00004571"/>
    </source>
</evidence>
<dbReference type="SUPFAM" id="SSF49464">
    <property type="entry name" value="Carboxypeptidase regulatory domain-like"/>
    <property type="match status" value="1"/>
</dbReference>
<evidence type="ECO:0000256" key="6">
    <source>
        <dbReference type="ARBA" id="ARBA00023136"/>
    </source>
</evidence>
<dbReference type="Pfam" id="PF00593">
    <property type="entry name" value="TonB_dep_Rec_b-barrel"/>
    <property type="match status" value="1"/>
</dbReference>
<evidence type="ECO:0000256" key="7">
    <source>
        <dbReference type="ARBA" id="ARBA00023237"/>
    </source>
</evidence>
<dbReference type="NCBIfam" id="TIGR04057">
    <property type="entry name" value="SusC_RagA_signa"/>
    <property type="match status" value="1"/>
</dbReference>
<sequence length="1080" mass="122028">MKNYPKHPFKLLKEMILLVSDCTKYYKLIVILGYLTMHTMNMYAQNNISGFVKDSEGEPLIGISVVVKKGDIQEGGTITNMNGFYQIKATPDASLEFSCIGYKTQKTAVNGKEKINITLEADNQLLDEVVVVGFATQKKVNLTGSVSTVGSKELTSMPVRNTVLALQGQVPGLTIKQQSGQLYGKNPNMQLRGLTTIGQGSNGDMLVLIDGMEGDPYSINPQDIENISVLKDAAASSIYGSRAPFGVILITTKKRKAGKTSINYNNNFRFNVPINMPSQADSYSWALFFNDGAHNDGNGDDISPARLQRIKDYIDGKISYSTIPVGDQWGTAYTEGNDNIDYYDVFYKDMTTGQEHNLSINGGNEKMNYFMSANYLTEDGTLNWNLDGLKRLNLFGKMEVKPYKFLTLGYSTRYIREDYHQPRVMSDEMFQLFGQYLWPVGPLYDPNGNLFNDTVLRFRDGGQMKISNTTQVHQFNAVFEPIKGWRIVGDVNYRYRSYFNHTETIPVSQTCIDGITPGSVWDEHSGVAEDVGRNEYININAYSDYEKTFADRHYFKVMAGFQAEQYNTRTVYAQKEGLIVPDIPTINTSSGLFNGEQVPPNVAGDYNRWRTAGFFGRLNYNYMEKYLLEANLRYDGSSRFRSVNRWGLFPSFSIGYNIAKEAYFEPLKPYINTFKLRASYGSLGNQNTSSYYPTYQAMGFANVSGSWLINGQKTNIAWPPSLISKALTWEEIRSWNIGLDFSLLNNRFTGSFDYFIRKTLNMIGPADELPVILGTNVPNTNNTDLQTKGFELEIAWRDRAFNSLNYGIRFVLSDAQAKITRYSNPSRTLNKYYAGMKWGQIWGYESIGIARSDDQMLEHLASLPNGGQSSLGSDWQAGDIMFKDVNKDGRIDTGANTVEDHGDLVVIGNTTPRFNYGIDITADWKGIDFRLFLQGVGKRDYFQRSKYFFGSIGGSKWGTMVLKQHLNYYRDDPDHPLGLNTNSYYPRPHLDNGKNYQVQSMYLQNAAYMRIKNLQLGYTLPSRITNKIGITNCRIFVSGENLFTFTKMKDLFDPETIGENGEGNVYPLTKTYSMGLSVTF</sequence>
<dbReference type="NCBIfam" id="TIGR04056">
    <property type="entry name" value="OMP_RagA_SusC"/>
    <property type="match status" value="1"/>
</dbReference>
<dbReference type="GO" id="GO:0009279">
    <property type="term" value="C:cell outer membrane"/>
    <property type="evidence" value="ECO:0007669"/>
    <property type="project" value="UniProtKB-SubCell"/>
</dbReference>
<evidence type="ECO:0000259" key="11">
    <source>
        <dbReference type="Pfam" id="PF07715"/>
    </source>
</evidence>
<gene>
    <name evidence="12" type="ORF">B5E52_02115</name>
</gene>
<dbReference type="Pfam" id="PF13715">
    <property type="entry name" value="CarbopepD_reg_2"/>
    <property type="match status" value="1"/>
</dbReference>
<comment type="subcellular location">
    <subcellularLocation>
        <location evidence="1 8">Cell outer membrane</location>
        <topology evidence="1 8">Multi-pass membrane protein</topology>
    </subcellularLocation>
</comment>
<evidence type="ECO:0000259" key="10">
    <source>
        <dbReference type="Pfam" id="PF00593"/>
    </source>
</evidence>
<keyword evidence="3 8" id="KW-1134">Transmembrane beta strand</keyword>
<keyword evidence="6 8" id="KW-0472">Membrane</keyword>
<feature type="domain" description="TonB-dependent receptor plug" evidence="11">
    <location>
        <begin position="139"/>
        <end position="247"/>
    </location>
</feature>
<comment type="similarity">
    <text evidence="8 9">Belongs to the TonB-dependent receptor family.</text>
</comment>
<dbReference type="SUPFAM" id="SSF56935">
    <property type="entry name" value="Porins"/>
    <property type="match status" value="1"/>
</dbReference>
<organism evidence="12 13">
    <name type="scientific">Bacteroides xylanisolvens</name>
    <dbReference type="NCBI Taxonomy" id="371601"/>
    <lineage>
        <taxon>Bacteria</taxon>
        <taxon>Pseudomonadati</taxon>
        <taxon>Bacteroidota</taxon>
        <taxon>Bacteroidia</taxon>
        <taxon>Bacteroidales</taxon>
        <taxon>Bacteroidaceae</taxon>
        <taxon>Bacteroides</taxon>
    </lineage>
</organism>
<dbReference type="RefSeq" id="WP_087317321.1">
    <property type="nucleotide sequence ID" value="NZ_NFLW01000003.1"/>
</dbReference>
<dbReference type="InterPro" id="IPR008969">
    <property type="entry name" value="CarboxyPept-like_regulatory"/>
</dbReference>
<evidence type="ECO:0000256" key="3">
    <source>
        <dbReference type="ARBA" id="ARBA00022452"/>
    </source>
</evidence>
<dbReference type="InterPro" id="IPR036942">
    <property type="entry name" value="Beta-barrel_TonB_sf"/>
</dbReference>
<evidence type="ECO:0000256" key="2">
    <source>
        <dbReference type="ARBA" id="ARBA00022448"/>
    </source>
</evidence>
<feature type="domain" description="TonB-dependent receptor-like beta-barrel" evidence="10">
    <location>
        <begin position="445"/>
        <end position="843"/>
    </location>
</feature>
<dbReference type="InterPro" id="IPR012910">
    <property type="entry name" value="Plug_dom"/>
</dbReference>
<keyword evidence="7 8" id="KW-0998">Cell outer membrane</keyword>
<evidence type="ECO:0000256" key="9">
    <source>
        <dbReference type="RuleBase" id="RU003357"/>
    </source>
</evidence>
<dbReference type="PROSITE" id="PS52016">
    <property type="entry name" value="TONB_DEPENDENT_REC_3"/>
    <property type="match status" value="1"/>
</dbReference>
<keyword evidence="2 8" id="KW-0813">Transport</keyword>
<dbReference type="EMBL" id="NFLW01000003">
    <property type="protein sequence ID" value="OUQ73651.1"/>
    <property type="molecule type" value="Genomic_DNA"/>
</dbReference>
<dbReference type="InterPro" id="IPR023996">
    <property type="entry name" value="TonB-dep_OMP_SusC/RagA"/>
</dbReference>
<dbReference type="Pfam" id="PF07715">
    <property type="entry name" value="Plug"/>
    <property type="match status" value="1"/>
</dbReference>
<dbReference type="InterPro" id="IPR023997">
    <property type="entry name" value="TonB-dep_OMP_SusC/RagA_CS"/>
</dbReference>
<dbReference type="InterPro" id="IPR000531">
    <property type="entry name" value="Beta-barrel_TonB"/>
</dbReference>
<proteinExistence type="inferred from homology"/>
<keyword evidence="4 8" id="KW-0812">Transmembrane</keyword>